<keyword evidence="3" id="KW-1185">Reference proteome</keyword>
<sequence>MSFKVQSNHGDPPIADKESPYLATDGEDGVPKPTDNDVKGCIVRGLVDISNKFVGNGRGEVSNKRVSRNGSDNIQEFLCLAKMIFDLVLQILLLKGKIHMEPVKRYLKRKSLLD</sequence>
<dbReference type="Proteomes" id="UP000017836">
    <property type="component" value="Unassembled WGS sequence"/>
</dbReference>
<evidence type="ECO:0000256" key="1">
    <source>
        <dbReference type="SAM" id="MobiDB-lite"/>
    </source>
</evidence>
<dbReference type="AlphaFoldDB" id="W1PM73"/>
<protein>
    <submittedName>
        <fullName evidence="2">Uncharacterized protein</fullName>
    </submittedName>
</protein>
<proteinExistence type="predicted"/>
<accession>W1PM73</accession>
<feature type="region of interest" description="Disordered" evidence="1">
    <location>
        <begin position="1"/>
        <end position="37"/>
    </location>
</feature>
<evidence type="ECO:0000313" key="3">
    <source>
        <dbReference type="Proteomes" id="UP000017836"/>
    </source>
</evidence>
<organism evidence="2 3">
    <name type="scientific">Amborella trichopoda</name>
    <dbReference type="NCBI Taxonomy" id="13333"/>
    <lineage>
        <taxon>Eukaryota</taxon>
        <taxon>Viridiplantae</taxon>
        <taxon>Streptophyta</taxon>
        <taxon>Embryophyta</taxon>
        <taxon>Tracheophyta</taxon>
        <taxon>Spermatophyta</taxon>
        <taxon>Magnoliopsida</taxon>
        <taxon>Amborellales</taxon>
        <taxon>Amborellaceae</taxon>
        <taxon>Amborella</taxon>
    </lineage>
</organism>
<dbReference type="Gramene" id="ERN08235">
    <property type="protein sequence ID" value="ERN08235"/>
    <property type="gene ID" value="AMTR_s00018p00220660"/>
</dbReference>
<gene>
    <name evidence="2" type="ORF">AMTR_s00018p00220660</name>
</gene>
<dbReference type="EMBL" id="KI393569">
    <property type="protein sequence ID" value="ERN08235.1"/>
    <property type="molecule type" value="Genomic_DNA"/>
</dbReference>
<evidence type="ECO:0000313" key="2">
    <source>
        <dbReference type="EMBL" id="ERN08235.1"/>
    </source>
</evidence>
<name>W1PM73_AMBTC</name>
<dbReference type="HOGENOM" id="CLU_2124403_0_0_1"/>
<reference evidence="3" key="1">
    <citation type="journal article" date="2013" name="Science">
        <title>The Amborella genome and the evolution of flowering plants.</title>
        <authorList>
            <consortium name="Amborella Genome Project"/>
        </authorList>
    </citation>
    <scope>NUCLEOTIDE SEQUENCE [LARGE SCALE GENOMIC DNA]</scope>
</reference>